<sequence length="117" mass="11927">MTTKTHAIRFALGASLLATALGGCSPSEPDTAPVTENSAYEEEAPAEAEAPAVVEEAPAPAPAEVKAEAPPAPEIAPDVQMQDDADATGMTARVRRDGSSASEPADDVPATNEMEPQ</sequence>
<gene>
    <name evidence="3" type="ORF">C8J24_0012</name>
</gene>
<name>A0A2T4YS64_9SPHN</name>
<feature type="signal peptide" evidence="2">
    <location>
        <begin position="1"/>
        <end position="20"/>
    </location>
</feature>
<proteinExistence type="predicted"/>
<feature type="chain" id="PRO_5015561244" evidence="2">
    <location>
        <begin position="21"/>
        <end position="117"/>
    </location>
</feature>
<evidence type="ECO:0000313" key="4">
    <source>
        <dbReference type="Proteomes" id="UP000240996"/>
    </source>
</evidence>
<dbReference type="Proteomes" id="UP000240996">
    <property type="component" value="Unassembled WGS sequence"/>
</dbReference>
<accession>A0A2T4YS64</accession>
<dbReference type="RefSeq" id="WP_208403868.1">
    <property type="nucleotide sequence ID" value="NZ_JAAOYQ010000008.1"/>
</dbReference>
<dbReference type="AlphaFoldDB" id="A0A2T4YS64"/>
<keyword evidence="2" id="KW-0732">Signal</keyword>
<dbReference type="PROSITE" id="PS51257">
    <property type="entry name" value="PROKAR_LIPOPROTEIN"/>
    <property type="match status" value="1"/>
</dbReference>
<keyword evidence="4" id="KW-1185">Reference proteome</keyword>
<feature type="compositionally biased region" description="Low complexity" evidence="1">
    <location>
        <begin position="47"/>
        <end position="64"/>
    </location>
</feature>
<evidence type="ECO:0000256" key="2">
    <source>
        <dbReference type="SAM" id="SignalP"/>
    </source>
</evidence>
<evidence type="ECO:0000313" key="3">
    <source>
        <dbReference type="EMBL" id="PTM46645.1"/>
    </source>
</evidence>
<comment type="caution">
    <text evidence="3">The sequence shown here is derived from an EMBL/GenBank/DDBJ whole genome shotgun (WGS) entry which is preliminary data.</text>
</comment>
<feature type="region of interest" description="Disordered" evidence="1">
    <location>
        <begin position="23"/>
        <end position="117"/>
    </location>
</feature>
<organism evidence="3 4">
    <name type="scientific">Sphingomonas aerolata</name>
    <dbReference type="NCBI Taxonomy" id="185951"/>
    <lineage>
        <taxon>Bacteria</taxon>
        <taxon>Pseudomonadati</taxon>
        <taxon>Pseudomonadota</taxon>
        <taxon>Alphaproteobacteria</taxon>
        <taxon>Sphingomonadales</taxon>
        <taxon>Sphingomonadaceae</taxon>
        <taxon>Sphingomonas</taxon>
    </lineage>
</organism>
<evidence type="ECO:0000256" key="1">
    <source>
        <dbReference type="SAM" id="MobiDB-lite"/>
    </source>
</evidence>
<reference evidence="3 4" key="1">
    <citation type="submission" date="2018-04" db="EMBL/GenBank/DDBJ databases">
        <title>Genomic Encyclopedia of Type Strains, Phase III (KMG-III): the genomes of soil and plant-associated and newly described type strains.</title>
        <authorList>
            <person name="Whitman W."/>
        </authorList>
    </citation>
    <scope>NUCLEOTIDE SEQUENCE [LARGE SCALE GENOMIC DNA]</scope>
    <source>
        <strain evidence="3 4">NW12</strain>
    </source>
</reference>
<protein>
    <submittedName>
        <fullName evidence="3">Uncharacterized protein</fullName>
    </submittedName>
</protein>
<dbReference type="EMBL" id="PZZN01000001">
    <property type="protein sequence ID" value="PTM46645.1"/>
    <property type="molecule type" value="Genomic_DNA"/>
</dbReference>